<name>A0A7W6F7L7_9HYPH</name>
<dbReference type="CDD" id="cd16387">
    <property type="entry name" value="ParB_N_Srx"/>
    <property type="match status" value="1"/>
</dbReference>
<keyword evidence="5" id="KW-1185">Reference proteome</keyword>
<reference evidence="5" key="2">
    <citation type="journal article" date="2019" name="Int. J. Syst. Evol. Microbiol.">
        <title>The Global Catalogue of Microorganisms (GCM) 10K type strain sequencing project: providing services to taxonomists for standard genome sequencing and annotation.</title>
        <authorList>
            <consortium name="The Broad Institute Genomics Platform"/>
            <consortium name="The Broad Institute Genome Sequencing Center for Infectious Disease"/>
            <person name="Wu L."/>
            <person name="Ma J."/>
        </authorList>
    </citation>
    <scope>NUCLEOTIDE SEQUENCE [LARGE SCALE GENOMIC DNA]</scope>
    <source>
        <strain evidence="5">NBRC 107710</strain>
    </source>
</reference>
<reference evidence="2" key="1">
    <citation type="journal article" date="2014" name="Int. J. Syst. Evol. Microbiol.">
        <title>Complete genome of a new Firmicutes species belonging to the dominant human colonic microbiota ('Ruminococcus bicirculans') reveals two chromosomes and a selective capacity to utilize plant glucans.</title>
        <authorList>
            <consortium name="NISC Comparative Sequencing Program"/>
            <person name="Wegmann U."/>
            <person name="Louis P."/>
            <person name="Goesmann A."/>
            <person name="Henrissat B."/>
            <person name="Duncan S.H."/>
            <person name="Flint H.J."/>
        </authorList>
    </citation>
    <scope>NUCLEOTIDE SEQUENCE</scope>
    <source>
        <strain evidence="2">NBRC 107710</strain>
    </source>
</reference>
<feature type="compositionally biased region" description="Basic and acidic residues" evidence="1">
    <location>
        <begin position="11"/>
        <end position="27"/>
    </location>
</feature>
<evidence type="ECO:0000256" key="1">
    <source>
        <dbReference type="SAM" id="MobiDB-lite"/>
    </source>
</evidence>
<dbReference type="EMBL" id="BSPG01000009">
    <property type="protein sequence ID" value="GLS44056.1"/>
    <property type="molecule type" value="Genomic_DNA"/>
</dbReference>
<feature type="region of interest" description="Disordered" evidence="1">
    <location>
        <begin position="1"/>
        <end position="33"/>
    </location>
</feature>
<dbReference type="InterPro" id="IPR036086">
    <property type="entry name" value="ParB/Sulfiredoxin_sf"/>
</dbReference>
<reference evidence="3 4" key="3">
    <citation type="submission" date="2020-08" db="EMBL/GenBank/DDBJ databases">
        <title>Genomic Encyclopedia of Type Strains, Phase IV (KMG-IV): sequencing the most valuable type-strain genomes for metagenomic binning, comparative biology and taxonomic classification.</title>
        <authorList>
            <person name="Goeker M."/>
        </authorList>
    </citation>
    <scope>NUCLEOTIDE SEQUENCE [LARGE SCALE GENOMIC DNA]</scope>
    <source>
        <strain evidence="3 4">DSM 24105</strain>
    </source>
</reference>
<proteinExistence type="predicted"/>
<evidence type="ECO:0000313" key="4">
    <source>
        <dbReference type="Proteomes" id="UP000517759"/>
    </source>
</evidence>
<dbReference type="Proteomes" id="UP001156881">
    <property type="component" value="Unassembled WGS sequence"/>
</dbReference>
<dbReference type="SUPFAM" id="SSF110849">
    <property type="entry name" value="ParB/Sulfiredoxin"/>
    <property type="match status" value="1"/>
</dbReference>
<dbReference type="Proteomes" id="UP000517759">
    <property type="component" value="Unassembled WGS sequence"/>
</dbReference>
<dbReference type="AlphaFoldDB" id="A0A7W6F7L7"/>
<evidence type="ECO:0000313" key="2">
    <source>
        <dbReference type="EMBL" id="GLS44056.1"/>
    </source>
</evidence>
<protein>
    <recommendedName>
        <fullName evidence="6">ParB/Sulfiredoxin domain-containing protein</fullName>
    </recommendedName>
</protein>
<sequence>MISTQGAPKGFAKEKERLEREAAKGSPKDQPTTLRLGEIKTCPAVFQPRQGSQRDGAHYRDHVEALVHQLDTMPAHVRVLEPIVVYAVGWSFYVLDGHHRRAAYEAAGITEGIPVGHFTGTIDEAIREAYRLNSRVHLNLEKSERNEAAWRLVCIGETSKPRMTVDAIVEASRLGRRSVEKMRMLWRRLQTRYGEIDEFTNDHVPAVFESYREALEADRGEKREFTDEMREAMIDGMVDKLGKAFGKHAHRHTDEMGEALQRYLGEHSFKQMAEHLGYAKVDMDELEDFLVAKARGAKDPHSLHPA</sequence>
<organism evidence="3 4">
    <name type="scientific">Methylobacterium brachythecii</name>
    <dbReference type="NCBI Taxonomy" id="1176177"/>
    <lineage>
        <taxon>Bacteria</taxon>
        <taxon>Pseudomonadati</taxon>
        <taxon>Pseudomonadota</taxon>
        <taxon>Alphaproteobacteria</taxon>
        <taxon>Hyphomicrobiales</taxon>
        <taxon>Methylobacteriaceae</taxon>
        <taxon>Methylobacterium</taxon>
    </lineage>
</organism>
<comment type="caution">
    <text evidence="3">The sequence shown here is derived from an EMBL/GenBank/DDBJ whole genome shotgun (WGS) entry which is preliminary data.</text>
</comment>
<gene>
    <name evidence="2" type="ORF">GCM10007884_20430</name>
    <name evidence="3" type="ORF">GGR33_003101</name>
</gene>
<dbReference type="EMBL" id="JACIDN010000005">
    <property type="protein sequence ID" value="MBB3903592.1"/>
    <property type="molecule type" value="Genomic_DNA"/>
</dbReference>
<evidence type="ECO:0008006" key="6">
    <source>
        <dbReference type="Google" id="ProtNLM"/>
    </source>
</evidence>
<evidence type="ECO:0000313" key="3">
    <source>
        <dbReference type="EMBL" id="MBB3903592.1"/>
    </source>
</evidence>
<dbReference type="RefSeq" id="WP_183506663.1">
    <property type="nucleotide sequence ID" value="NZ_BSPG01000009.1"/>
</dbReference>
<evidence type="ECO:0000313" key="5">
    <source>
        <dbReference type="Proteomes" id="UP001156881"/>
    </source>
</evidence>
<reference evidence="2" key="4">
    <citation type="submission" date="2023-01" db="EMBL/GenBank/DDBJ databases">
        <title>Draft genome sequence of Methylobacterium brachythecii strain NBRC 107710.</title>
        <authorList>
            <person name="Sun Q."/>
            <person name="Mori K."/>
        </authorList>
    </citation>
    <scope>NUCLEOTIDE SEQUENCE</scope>
    <source>
        <strain evidence="2">NBRC 107710</strain>
    </source>
</reference>
<accession>A0A7W6F7L7</accession>